<comment type="similarity">
    <text evidence="1">Belongs to the FAH family.</text>
</comment>
<dbReference type="Pfam" id="PF01557">
    <property type="entry name" value="FAA_hydrolase"/>
    <property type="match status" value="3"/>
</dbReference>
<feature type="domain" description="Fumarylacetoacetase-like C-terminal" evidence="3">
    <location>
        <begin position="115"/>
        <end position="309"/>
    </location>
</feature>
<dbReference type="PANTHER" id="PTHR42796">
    <property type="entry name" value="FUMARYLACETOACETATE HYDROLASE DOMAIN-CONTAINING PROTEIN 2A-RELATED"/>
    <property type="match status" value="1"/>
</dbReference>
<evidence type="ECO:0000313" key="4">
    <source>
        <dbReference type="EMBL" id="SOQ34390.1"/>
    </source>
</evidence>
<dbReference type="GO" id="GO:0006107">
    <property type="term" value="P:oxaloacetate metabolic process"/>
    <property type="evidence" value="ECO:0007669"/>
    <property type="project" value="UniProtKB-ARBA"/>
</dbReference>
<dbReference type="GO" id="GO:0046872">
    <property type="term" value="F:metal ion binding"/>
    <property type="evidence" value="ECO:0007669"/>
    <property type="project" value="UniProtKB-KW"/>
</dbReference>
<dbReference type="InterPro" id="IPR011234">
    <property type="entry name" value="Fumarylacetoacetase-like_C"/>
</dbReference>
<dbReference type="InterPro" id="IPR051121">
    <property type="entry name" value="FAH"/>
</dbReference>
<evidence type="ECO:0000256" key="1">
    <source>
        <dbReference type="ARBA" id="ARBA00010211"/>
    </source>
</evidence>
<protein>
    <submittedName>
        <fullName evidence="4">SFRICE_003280</fullName>
    </submittedName>
</protein>
<feature type="domain" description="Fumarylacetoacetase-like C-terminal" evidence="3">
    <location>
        <begin position="667"/>
        <end position="874"/>
    </location>
</feature>
<name>A0A2H1V0L4_SPOFR</name>
<evidence type="ECO:0000256" key="2">
    <source>
        <dbReference type="ARBA" id="ARBA00022723"/>
    </source>
</evidence>
<evidence type="ECO:0000259" key="3">
    <source>
        <dbReference type="Pfam" id="PF01557"/>
    </source>
</evidence>
<accession>A0A2H1V0L4</accession>
<dbReference type="Gene3D" id="3.90.850.10">
    <property type="entry name" value="Fumarylacetoacetase-like, C-terminal domain"/>
    <property type="match status" value="3"/>
</dbReference>
<dbReference type="EMBL" id="ODYU01000131">
    <property type="protein sequence ID" value="SOQ34390.1"/>
    <property type="molecule type" value="Genomic_DNA"/>
</dbReference>
<dbReference type="PANTHER" id="PTHR42796:SF4">
    <property type="entry name" value="FUMARYLACETOACETATE HYDROLASE DOMAIN-CONTAINING PROTEIN 2A"/>
    <property type="match status" value="1"/>
</dbReference>
<dbReference type="InterPro" id="IPR036663">
    <property type="entry name" value="Fumarylacetoacetase_C_sf"/>
</dbReference>
<dbReference type="FunFam" id="3.90.850.10:FF:000002">
    <property type="entry name" value="2-hydroxyhepta-2,4-diene-1,7-dioate isomerase"/>
    <property type="match status" value="3"/>
</dbReference>
<gene>
    <name evidence="4" type="ORF">SFRICE_003280</name>
</gene>
<dbReference type="GO" id="GO:0050163">
    <property type="term" value="F:oxaloacetate tautomerase activity"/>
    <property type="evidence" value="ECO:0007669"/>
    <property type="project" value="UniProtKB-ARBA"/>
</dbReference>
<organism evidence="4">
    <name type="scientific">Spodoptera frugiperda</name>
    <name type="common">Fall armyworm</name>
    <dbReference type="NCBI Taxonomy" id="7108"/>
    <lineage>
        <taxon>Eukaryota</taxon>
        <taxon>Metazoa</taxon>
        <taxon>Ecdysozoa</taxon>
        <taxon>Arthropoda</taxon>
        <taxon>Hexapoda</taxon>
        <taxon>Insecta</taxon>
        <taxon>Pterygota</taxon>
        <taxon>Neoptera</taxon>
        <taxon>Endopterygota</taxon>
        <taxon>Lepidoptera</taxon>
        <taxon>Glossata</taxon>
        <taxon>Ditrysia</taxon>
        <taxon>Noctuoidea</taxon>
        <taxon>Noctuidae</taxon>
        <taxon>Amphipyrinae</taxon>
        <taxon>Spodoptera</taxon>
    </lineage>
</organism>
<sequence>MSAMRIGARAFTTHLLSKGQTGNSLVSRNISTTNISNMKFVQFTYKDDPKQIRAGYLEGDRVVDINKVDSKAPQTLLGLLNSEYVNKVSGYPSSKPQSVPLSDVTLKAPIHGVDKILCVALNYADHCKEQNLQEPKIPIIFSKFSSTIIGPNEAVKIRTHISKKVDWEVELAVIIGKTASSVKAADAYKYIFGYTVAQDISGRDWQKEANGGQFLLGKSQDTFCPIGPCIVSADEIGDPHTLDIKCSVNNEEKQNSNTCQLIHKIPDVIERISSIMTLLPGDIILTGTPGGVGMHRKPPQFLKPGDTITRQKGAMKFVQFIPSDTPHQLRVGYLYGDAVVDVCSYDINMPKTMLDILKADLVHSIMTAPTPNPKTIVPLSEVTLKAPIHGMDKILCIALNYADHCKEQNLAQPKVPVVFNKFASTIIGPNEAVRIRTQVTKKVDWEAELVVVIGKTASGVKAADAFNYVFGYTIAQDISGRDWQKDENGGQFLLGKSQDTFCPIGPWIVTTDEISDPHNLAIKCFLNTELKQDSNTENLIYKIPALIERLSTIITLLPGDLILTGTPGGVGVYRDPPEFLKPGDVITRAMKFVQFVKRENPNEIRVGYLRGAGVVEISCRDCAMPRTMLEILKHDVAEKIIHVPQNNPDVIPLNNVVLIAPITGVDKVLGVAYNYSDQCEELGAEEPRVPCFFSKFPSTIIGPNQAVRIRPVCEKAGWQLDLAVVIGKKASSVKADHAHKYIFGYTLAQDITERDWLLNQNGTQFLLGKSQDTFCPLGPYIMSADEAGNVDNLTMVCSVNGEVKQKSNTSQMIHKIPALIERISTVMTLYPGDIIMTGTPGGIGGARDPPEYLKPGDVIRSEIENIGILTTKVVQF</sequence>
<proteinExistence type="inferred from homology"/>
<dbReference type="SUPFAM" id="SSF56529">
    <property type="entry name" value="FAH"/>
    <property type="match status" value="3"/>
</dbReference>
<keyword evidence="2" id="KW-0479">Metal-binding</keyword>
<feature type="domain" description="Fumarylacetoacetase-like C-terminal" evidence="3">
    <location>
        <begin position="393"/>
        <end position="588"/>
    </location>
</feature>
<dbReference type="AlphaFoldDB" id="A0A2H1V0L4"/>
<reference evidence="4" key="1">
    <citation type="submission" date="2016-07" db="EMBL/GenBank/DDBJ databases">
        <authorList>
            <person name="Bretaudeau A."/>
        </authorList>
    </citation>
    <scope>NUCLEOTIDE SEQUENCE</scope>
    <source>
        <strain evidence="4">Rice</strain>
        <tissue evidence="4">Whole body</tissue>
    </source>
</reference>